<dbReference type="Proteomes" id="UP000595197">
    <property type="component" value="Chromosome"/>
</dbReference>
<dbReference type="Gene3D" id="1.10.530.10">
    <property type="match status" value="1"/>
</dbReference>
<name>A0ABX7B0N3_9PROT</name>
<dbReference type="SUPFAM" id="SSF53955">
    <property type="entry name" value="Lysozyme-like"/>
    <property type="match status" value="1"/>
</dbReference>
<comment type="similarity">
    <text evidence="1">Belongs to the transglycosylase Slt family.</text>
</comment>
<evidence type="ECO:0000256" key="2">
    <source>
        <dbReference type="ARBA" id="ARBA00009387"/>
    </source>
</evidence>
<feature type="region of interest" description="Disordered" evidence="4">
    <location>
        <begin position="1"/>
        <end position="20"/>
    </location>
</feature>
<reference evidence="6" key="1">
    <citation type="submission" date="2021-02" db="EMBL/GenBank/DDBJ databases">
        <title>Skermanella TT6 skin isolate.</title>
        <authorList>
            <person name="Lee K."/>
            <person name="Ganzorig M."/>
        </authorList>
    </citation>
    <scope>NUCLEOTIDE SEQUENCE</scope>
    <source>
        <strain evidence="6">TT6</strain>
    </source>
</reference>
<feature type="compositionally biased region" description="Polar residues" evidence="4">
    <location>
        <begin position="8"/>
        <end position="20"/>
    </location>
</feature>
<evidence type="ECO:0000256" key="4">
    <source>
        <dbReference type="SAM" id="MobiDB-lite"/>
    </source>
</evidence>
<evidence type="ECO:0000259" key="5">
    <source>
        <dbReference type="Pfam" id="PF01464"/>
    </source>
</evidence>
<dbReference type="RefSeq" id="WP_201071818.1">
    <property type="nucleotide sequence ID" value="NZ_CP067420.1"/>
</dbReference>
<dbReference type="PANTHER" id="PTHR37423:SF2">
    <property type="entry name" value="MEMBRANE-BOUND LYTIC MUREIN TRANSGLYCOSYLASE C"/>
    <property type="match status" value="1"/>
</dbReference>
<dbReference type="InterPro" id="IPR023346">
    <property type="entry name" value="Lysozyme-like_dom_sf"/>
</dbReference>
<keyword evidence="7" id="KW-1185">Reference proteome</keyword>
<evidence type="ECO:0000313" key="6">
    <source>
        <dbReference type="EMBL" id="QQP87833.1"/>
    </source>
</evidence>
<sequence length="553" mass="60489">MDVPVVPSRQSRAATHDSQLTAQEAGRYRRIFELQDSGDWNAADKLIGEVTDMRLIGHVEYQRLMHPSYKAGYHELRGWLERFADHPGADRVYQLALRRMARGERKPPAPRGQAASLPAGQNGAYASDRGLQAAAPRRGLAVEAPIQAAKVAAEGPVLPAGAVTVAASAAVAAPPKPEPASPSAGGRSWSAGIAAWRIGQNDKAARHFQAFAQAESASPWDRSAGAYWAARAHQRARRADEAARWLAEAARHPRTFYGLIARQALGNISDAGLREPILTRRHVRVLAEHPAGRRAIALVQAGRRESAEQELRRIEARGNRTLEQALVALADMAGMPSLAMRLGSVLTDSDGTAYDSALYPLPPWEPRGGFTVDRALLFALMRQESRFEPDARSGAGARGLMQLMPSTASYVAGKLTPDILELTRGKPDLYEPEVNMTLGQHYVRYLLEQKGIEDNLILTVAAYNAGPGNLQRWRRRLSQVKDPLLFIESLPVRETRTFVEQVLTNYWIYSQRLGRPLPSLEAIAAGRWPVYMAGDGDAPAPKTVQQVATDGKD</sequence>
<evidence type="ECO:0000256" key="1">
    <source>
        <dbReference type="ARBA" id="ARBA00007734"/>
    </source>
</evidence>
<keyword evidence="3" id="KW-0732">Signal</keyword>
<dbReference type="InterPro" id="IPR000189">
    <property type="entry name" value="Transglyc_AS"/>
</dbReference>
<dbReference type="PROSITE" id="PS00922">
    <property type="entry name" value="TRANSGLYCOSYLASE"/>
    <property type="match status" value="1"/>
</dbReference>
<organism evidence="6 7">
    <name type="scientific">Skermanella cutis</name>
    <dbReference type="NCBI Taxonomy" id="2775420"/>
    <lineage>
        <taxon>Bacteria</taxon>
        <taxon>Pseudomonadati</taxon>
        <taxon>Pseudomonadota</taxon>
        <taxon>Alphaproteobacteria</taxon>
        <taxon>Rhodospirillales</taxon>
        <taxon>Azospirillaceae</taxon>
        <taxon>Skermanella</taxon>
    </lineage>
</organism>
<dbReference type="SUPFAM" id="SSF48435">
    <property type="entry name" value="Bacterial muramidases"/>
    <property type="match status" value="1"/>
</dbReference>
<dbReference type="EMBL" id="CP067420">
    <property type="protein sequence ID" value="QQP87833.1"/>
    <property type="molecule type" value="Genomic_DNA"/>
</dbReference>
<dbReference type="CDD" id="cd13401">
    <property type="entry name" value="Slt70-like"/>
    <property type="match status" value="1"/>
</dbReference>
<proteinExistence type="inferred from homology"/>
<dbReference type="Pfam" id="PF01464">
    <property type="entry name" value="SLT"/>
    <property type="match status" value="1"/>
</dbReference>
<comment type="similarity">
    <text evidence="2">Belongs to the virb1 family.</text>
</comment>
<feature type="domain" description="Transglycosylase SLT" evidence="5">
    <location>
        <begin position="370"/>
        <end position="477"/>
    </location>
</feature>
<dbReference type="PANTHER" id="PTHR37423">
    <property type="entry name" value="SOLUBLE LYTIC MUREIN TRANSGLYCOSYLASE-RELATED"/>
    <property type="match status" value="1"/>
</dbReference>
<dbReference type="Gene3D" id="1.25.20.10">
    <property type="entry name" value="Bacterial muramidases"/>
    <property type="match status" value="2"/>
</dbReference>
<accession>A0ABX7B0N3</accession>
<evidence type="ECO:0000313" key="7">
    <source>
        <dbReference type="Proteomes" id="UP000595197"/>
    </source>
</evidence>
<feature type="region of interest" description="Disordered" evidence="4">
    <location>
        <begin position="102"/>
        <end position="123"/>
    </location>
</feature>
<dbReference type="InterPro" id="IPR008939">
    <property type="entry name" value="Lytic_TGlycosylase_superhlx_U"/>
</dbReference>
<gene>
    <name evidence="6" type="ORF">IGS68_17310</name>
</gene>
<dbReference type="InterPro" id="IPR008258">
    <property type="entry name" value="Transglycosylase_SLT_dom_1"/>
</dbReference>
<protein>
    <submittedName>
        <fullName evidence="6">Lytic transglycosylase domain-containing protein</fullName>
    </submittedName>
</protein>
<evidence type="ECO:0000256" key="3">
    <source>
        <dbReference type="ARBA" id="ARBA00022729"/>
    </source>
</evidence>